<reference evidence="4" key="1">
    <citation type="submission" date="2019-08" db="EMBL/GenBank/DDBJ databases">
        <title>The genome of the North American firefly Photinus pyralis.</title>
        <authorList>
            <consortium name="Photinus pyralis genome working group"/>
            <person name="Fallon T.R."/>
            <person name="Sander Lower S.E."/>
            <person name="Weng J.-K."/>
        </authorList>
    </citation>
    <scope>NUCLEOTIDE SEQUENCE</scope>
    <source>
        <strain evidence="4">TRF0915ILg1</strain>
        <tissue evidence="4">Whole body</tissue>
    </source>
</reference>
<keyword evidence="5" id="KW-1185">Reference proteome</keyword>
<evidence type="ECO:0000313" key="5">
    <source>
        <dbReference type="Proteomes" id="UP000801492"/>
    </source>
</evidence>
<evidence type="ECO:0000256" key="2">
    <source>
        <dbReference type="ARBA" id="ARBA00022676"/>
    </source>
</evidence>
<dbReference type="EMBL" id="VTPC01090730">
    <property type="protein sequence ID" value="KAF2881521.1"/>
    <property type="molecule type" value="Genomic_DNA"/>
</dbReference>
<protein>
    <submittedName>
        <fullName evidence="4">Uncharacterized protein</fullName>
    </submittedName>
</protein>
<comment type="caution">
    <text evidence="4">The sequence shown here is derived from an EMBL/GenBank/DDBJ whole genome shotgun (WGS) entry which is preliminary data.</text>
</comment>
<dbReference type="OrthoDB" id="5835829at2759"/>
<gene>
    <name evidence="4" type="ORF">ILUMI_24655</name>
</gene>
<proteinExistence type="inferred from homology"/>
<evidence type="ECO:0000256" key="1">
    <source>
        <dbReference type="ARBA" id="ARBA00009995"/>
    </source>
</evidence>
<dbReference type="Pfam" id="PF00201">
    <property type="entry name" value="UDPGT"/>
    <property type="match status" value="1"/>
</dbReference>
<dbReference type="Gene3D" id="3.40.50.2000">
    <property type="entry name" value="Glycogen Phosphorylase B"/>
    <property type="match status" value="1"/>
</dbReference>
<dbReference type="GO" id="GO:0008194">
    <property type="term" value="F:UDP-glycosyltransferase activity"/>
    <property type="evidence" value="ECO:0007669"/>
    <property type="project" value="InterPro"/>
</dbReference>
<dbReference type="FunFam" id="3.40.50.2000:FF:000144">
    <property type="entry name" value="UDP-glucuronosyltransferase"/>
    <property type="match status" value="1"/>
</dbReference>
<sequence length="311" mass="35404">MNVKITVLVLFHFWTTINGYKILGLFPHPGKSHFDAFRPLLKALAEKGHEVTVISYFPQKNPMKNYKDIDINGELKLHTHAVNVDDFTGARYEKYILPIVLAYFGYRSCDDGLSNKDLHEFLKTKPKFDIVLAEFFNSQCFLGIVHQLNNPPIIGLSSCIVMPWHSIAFGHSSNPAYIPNSFMPFSTHMTFFERVENTVLYLFHQAIFKFLIDIPGQWQARKHLGNDIPDLNDIATNSSLILVNNHFTYTSSRPLVPGYIEVGGMFIGKPKKLPQWGIEKSSSRRFNDIDPVAMVHVGWENVSVPYVSVAD</sequence>
<keyword evidence="2" id="KW-0328">Glycosyltransferase</keyword>
<evidence type="ECO:0000256" key="3">
    <source>
        <dbReference type="ARBA" id="ARBA00022679"/>
    </source>
</evidence>
<dbReference type="PANTHER" id="PTHR48043">
    <property type="entry name" value="EG:EG0003.4 PROTEIN-RELATED"/>
    <property type="match status" value="1"/>
</dbReference>
<dbReference type="AlphaFoldDB" id="A0A8K0G0F5"/>
<dbReference type="Proteomes" id="UP000801492">
    <property type="component" value="Unassembled WGS sequence"/>
</dbReference>
<organism evidence="4 5">
    <name type="scientific">Ignelater luminosus</name>
    <name type="common">Cucubano</name>
    <name type="synonym">Pyrophorus luminosus</name>
    <dbReference type="NCBI Taxonomy" id="2038154"/>
    <lineage>
        <taxon>Eukaryota</taxon>
        <taxon>Metazoa</taxon>
        <taxon>Ecdysozoa</taxon>
        <taxon>Arthropoda</taxon>
        <taxon>Hexapoda</taxon>
        <taxon>Insecta</taxon>
        <taxon>Pterygota</taxon>
        <taxon>Neoptera</taxon>
        <taxon>Endopterygota</taxon>
        <taxon>Coleoptera</taxon>
        <taxon>Polyphaga</taxon>
        <taxon>Elateriformia</taxon>
        <taxon>Elateroidea</taxon>
        <taxon>Elateridae</taxon>
        <taxon>Agrypninae</taxon>
        <taxon>Pyrophorini</taxon>
        <taxon>Ignelater</taxon>
    </lineage>
</organism>
<dbReference type="InterPro" id="IPR050271">
    <property type="entry name" value="UDP-glycosyltransferase"/>
</dbReference>
<name>A0A8K0G0F5_IGNLU</name>
<dbReference type="SUPFAM" id="SSF53756">
    <property type="entry name" value="UDP-Glycosyltransferase/glycogen phosphorylase"/>
    <property type="match status" value="1"/>
</dbReference>
<dbReference type="InterPro" id="IPR002213">
    <property type="entry name" value="UDP_glucos_trans"/>
</dbReference>
<accession>A0A8K0G0F5</accession>
<keyword evidence="3" id="KW-0808">Transferase</keyword>
<dbReference type="PANTHER" id="PTHR48043:SF114">
    <property type="entry name" value="IP04436P-RELATED"/>
    <property type="match status" value="1"/>
</dbReference>
<comment type="similarity">
    <text evidence="1">Belongs to the UDP-glycosyltransferase family.</text>
</comment>
<evidence type="ECO:0000313" key="4">
    <source>
        <dbReference type="EMBL" id="KAF2881521.1"/>
    </source>
</evidence>